<sequence>MIDNKNYFSPVNSITDIFYKNNGLPQQETARTSTILMKPVHYFFSDSEIASEIPLSAVLKKAGPASRYTFSNFFVEENLACIIPLTTFPAIKAVGEYIPASFKSLTKAAYGILYYTFHDIKSWVIMSWVLPLQEFLYLL</sequence>
<gene>
    <name evidence="1" type="ORF">AOB46_02005</name>
</gene>
<reference evidence="2" key="2">
    <citation type="submission" date="2015-09" db="EMBL/GenBank/DDBJ databases">
        <title>Draft genome sequence of a multidrug-resistant Chryseobacterium indologenes isolate from Malaysia.</title>
        <authorList>
            <person name="Yu C.Y."/>
            <person name="Ang G.Y."/>
            <person name="Chan K.-G."/>
        </authorList>
    </citation>
    <scope>NUCLEOTIDE SEQUENCE [LARGE SCALE GENOMIC DNA]</scope>
    <source>
        <strain evidence="2">CI_885</strain>
    </source>
</reference>
<reference evidence="1 2" key="1">
    <citation type="journal article" date="2015" name="Genom Data">
        <title>Draft genome sequence of a multidrug-resistant Chryseobacterium indologenes isolate from Malaysia.</title>
        <authorList>
            <person name="Yu C.Y."/>
            <person name="Ang G.Y."/>
            <person name="Cheng H.J."/>
            <person name="Cheong Y.M."/>
            <person name="Yin W.F."/>
            <person name="Chan K.G."/>
        </authorList>
    </citation>
    <scope>NUCLEOTIDE SEQUENCE [LARGE SCALE GENOMIC DNA]</scope>
    <source>
        <strain evidence="1 2">CI_885</strain>
    </source>
</reference>
<evidence type="ECO:0000313" key="2">
    <source>
        <dbReference type="Proteomes" id="UP000037953"/>
    </source>
</evidence>
<dbReference type="AlphaFoldDB" id="A0A0N0IY50"/>
<proteinExistence type="predicted"/>
<dbReference type="Proteomes" id="UP000037953">
    <property type="component" value="Unassembled WGS sequence"/>
</dbReference>
<evidence type="ECO:0000313" key="1">
    <source>
        <dbReference type="EMBL" id="KPE52792.1"/>
    </source>
</evidence>
<protein>
    <submittedName>
        <fullName evidence="1">Uncharacterized protein</fullName>
    </submittedName>
</protein>
<organism evidence="1 2">
    <name type="scientific">Chryseobacterium indologenes</name>
    <name type="common">Flavobacterium indologenes</name>
    <dbReference type="NCBI Taxonomy" id="253"/>
    <lineage>
        <taxon>Bacteria</taxon>
        <taxon>Pseudomonadati</taxon>
        <taxon>Bacteroidota</taxon>
        <taxon>Flavobacteriia</taxon>
        <taxon>Flavobacteriales</taxon>
        <taxon>Weeksellaceae</taxon>
        <taxon>Chryseobacterium group</taxon>
        <taxon>Chryseobacterium</taxon>
    </lineage>
</organism>
<comment type="caution">
    <text evidence="1">The sequence shown here is derived from an EMBL/GenBank/DDBJ whole genome shotgun (WGS) entry which is preliminary data.</text>
</comment>
<accession>A0A0N0IY50</accession>
<name>A0A0N0IY50_CHRID</name>
<dbReference type="EMBL" id="LJOD01000001">
    <property type="protein sequence ID" value="KPE52792.1"/>
    <property type="molecule type" value="Genomic_DNA"/>
</dbReference>